<dbReference type="CDD" id="cd19918">
    <property type="entry name" value="RsmI_like"/>
    <property type="match status" value="1"/>
</dbReference>
<dbReference type="InterPro" id="IPR014777">
    <property type="entry name" value="4pyrrole_Mease_sub1"/>
</dbReference>
<dbReference type="Gene3D" id="3.30.950.10">
    <property type="entry name" value="Methyltransferase, Cobalt-precorrin-4 Transmethylase, Domain 2"/>
    <property type="match status" value="1"/>
</dbReference>
<name>A0A0S7BEZ9_9CHLR</name>
<dbReference type="RefSeq" id="WP_075073444.1">
    <property type="nucleotide sequence ID" value="NZ_DF967972.1"/>
</dbReference>
<keyword evidence="1 6" id="KW-0963">Cytoplasm</keyword>
<comment type="similarity">
    <text evidence="6">Belongs to the methyltransferase superfamily. RsmI family.</text>
</comment>
<evidence type="ECO:0000259" key="7">
    <source>
        <dbReference type="Pfam" id="PF00590"/>
    </source>
</evidence>
<dbReference type="SUPFAM" id="SSF53790">
    <property type="entry name" value="Tetrapyrrole methylase"/>
    <property type="match status" value="1"/>
</dbReference>
<dbReference type="EC" id="2.1.1.198" evidence="6"/>
<dbReference type="NCBIfam" id="TIGR00096">
    <property type="entry name" value="16S rRNA (cytidine(1402)-2'-O)-methyltransferase"/>
    <property type="match status" value="1"/>
</dbReference>
<dbReference type="GO" id="GO:0070677">
    <property type="term" value="F:rRNA (cytosine-2'-O-)-methyltransferase activity"/>
    <property type="evidence" value="ECO:0007669"/>
    <property type="project" value="UniProtKB-UniRule"/>
</dbReference>
<dbReference type="AlphaFoldDB" id="A0A0S7BEZ9"/>
<evidence type="ECO:0000256" key="4">
    <source>
        <dbReference type="ARBA" id="ARBA00022679"/>
    </source>
</evidence>
<evidence type="ECO:0000313" key="9">
    <source>
        <dbReference type="Proteomes" id="UP000055060"/>
    </source>
</evidence>
<organism evidence="8">
    <name type="scientific">Longilinea arvoryzae</name>
    <dbReference type="NCBI Taxonomy" id="360412"/>
    <lineage>
        <taxon>Bacteria</taxon>
        <taxon>Bacillati</taxon>
        <taxon>Chloroflexota</taxon>
        <taxon>Anaerolineae</taxon>
        <taxon>Anaerolineales</taxon>
        <taxon>Anaerolineaceae</taxon>
        <taxon>Longilinea</taxon>
    </lineage>
</organism>
<dbReference type="InterPro" id="IPR014776">
    <property type="entry name" value="4pyrrole_Mease_sub2"/>
</dbReference>
<evidence type="ECO:0000256" key="2">
    <source>
        <dbReference type="ARBA" id="ARBA00022552"/>
    </source>
</evidence>
<dbReference type="STRING" id="360412.LARV_01923"/>
<comment type="function">
    <text evidence="6">Catalyzes the 2'-O-methylation of the ribose of cytidine 1402 (C1402) in 16S rRNA.</text>
</comment>
<evidence type="ECO:0000256" key="1">
    <source>
        <dbReference type="ARBA" id="ARBA00022490"/>
    </source>
</evidence>
<evidence type="ECO:0000256" key="3">
    <source>
        <dbReference type="ARBA" id="ARBA00022603"/>
    </source>
</evidence>
<gene>
    <name evidence="6" type="primary">rsmI</name>
    <name evidence="8" type="ORF">LARV_01923</name>
</gene>
<reference evidence="8" key="1">
    <citation type="submission" date="2015-07" db="EMBL/GenBank/DDBJ databases">
        <title>Draft Genome Sequences of Anaerolinea thermolimosa IMO-1, Bellilinea caldifistulae GOMI-1, Leptolinea tardivitalis YMTK-2, Levilinea saccharolytica KIBI-1,Longilinea arvoryzae KOME-1, Previously Described as Members of the Anaerolineaceae (Chloroflexi).</title>
        <authorList>
            <person name="Sekiguchi Y."/>
            <person name="Ohashi A."/>
            <person name="Matsuura N."/>
            <person name="Tourlousse M.D."/>
        </authorList>
    </citation>
    <scope>NUCLEOTIDE SEQUENCE [LARGE SCALE GENOMIC DNA]</scope>
    <source>
        <strain evidence="8">KOME-1</strain>
    </source>
</reference>
<sequence length="227" mass="25073">MAQTGCLYIVATPIGDMGDITLRAIETLRKVDGIICEEARIGTTLLKRLEIPAKELILLNEHNEHEKAADLVVRIAKGESFALISDCGTPVFADPGSFLVQQISIMELPVVPIPGPSSLMAALSVLDFKLERFIFAGFLPRDPNQRRKYLESLRYLKMALVIMDTPYRLGAVLDDVTKVFGSGQRITLAMDITLSSETILRGRLDEIRKRVGPRKAEFILVVHSPGA</sequence>
<keyword evidence="3 6" id="KW-0489">Methyltransferase</keyword>
<keyword evidence="4 6" id="KW-0808">Transferase</keyword>
<proteinExistence type="inferred from homology"/>
<dbReference type="InterPro" id="IPR008189">
    <property type="entry name" value="rRNA_ssu_MeTfrase_I"/>
</dbReference>
<evidence type="ECO:0000313" key="8">
    <source>
        <dbReference type="EMBL" id="GAP14157.1"/>
    </source>
</evidence>
<keyword evidence="9" id="KW-1185">Reference proteome</keyword>
<evidence type="ECO:0000256" key="5">
    <source>
        <dbReference type="ARBA" id="ARBA00022691"/>
    </source>
</evidence>
<dbReference type="GO" id="GO:0005737">
    <property type="term" value="C:cytoplasm"/>
    <property type="evidence" value="ECO:0007669"/>
    <property type="project" value="UniProtKB-SubCell"/>
</dbReference>
<dbReference type="Pfam" id="PF00590">
    <property type="entry name" value="TP_methylase"/>
    <property type="match status" value="1"/>
</dbReference>
<dbReference type="InterPro" id="IPR000878">
    <property type="entry name" value="4pyrrol_Mease"/>
</dbReference>
<dbReference type="PANTHER" id="PTHR46111:SF1">
    <property type="entry name" value="RIBOSOMAL RNA SMALL SUBUNIT METHYLTRANSFERASE I"/>
    <property type="match status" value="1"/>
</dbReference>
<dbReference type="PANTHER" id="PTHR46111">
    <property type="entry name" value="RIBOSOMAL RNA SMALL SUBUNIT METHYLTRANSFERASE I"/>
    <property type="match status" value="1"/>
</dbReference>
<dbReference type="PIRSF" id="PIRSF005917">
    <property type="entry name" value="MTase_YraL"/>
    <property type="match status" value="1"/>
</dbReference>
<dbReference type="EMBL" id="DF967972">
    <property type="protein sequence ID" value="GAP14157.1"/>
    <property type="molecule type" value="Genomic_DNA"/>
</dbReference>
<dbReference type="HAMAP" id="MF_01877">
    <property type="entry name" value="16SrRNA_methyltr_I"/>
    <property type="match status" value="1"/>
</dbReference>
<keyword evidence="5 6" id="KW-0949">S-adenosyl-L-methionine</keyword>
<accession>A0A0S7BEZ9</accession>
<protein>
    <recommendedName>
        <fullName evidence="6">Ribosomal RNA small subunit methyltransferase I</fullName>
        <ecNumber evidence="6">2.1.1.198</ecNumber>
    </recommendedName>
    <alternativeName>
        <fullName evidence="6">16S rRNA 2'-O-ribose C1402 methyltransferase</fullName>
    </alternativeName>
    <alternativeName>
        <fullName evidence="6">rRNA (cytidine-2'-O-)-methyltransferase RsmI</fullName>
    </alternativeName>
</protein>
<feature type="domain" description="Tetrapyrrole methylase" evidence="7">
    <location>
        <begin position="7"/>
        <end position="207"/>
    </location>
</feature>
<dbReference type="InterPro" id="IPR035996">
    <property type="entry name" value="4pyrrol_Methylase_sf"/>
</dbReference>
<comment type="subcellular location">
    <subcellularLocation>
        <location evidence="6">Cytoplasm</location>
    </subcellularLocation>
</comment>
<dbReference type="Gene3D" id="3.40.1010.10">
    <property type="entry name" value="Cobalt-precorrin-4 Transmethylase, Domain 1"/>
    <property type="match status" value="1"/>
</dbReference>
<evidence type="ECO:0000256" key="6">
    <source>
        <dbReference type="HAMAP-Rule" id="MF_01877"/>
    </source>
</evidence>
<keyword evidence="2 6" id="KW-0698">rRNA processing</keyword>
<comment type="catalytic activity">
    <reaction evidence="6">
        <text>cytidine(1402) in 16S rRNA + S-adenosyl-L-methionine = 2'-O-methylcytidine(1402) in 16S rRNA + S-adenosyl-L-homocysteine + H(+)</text>
        <dbReference type="Rhea" id="RHEA:42924"/>
        <dbReference type="Rhea" id="RHEA-COMP:10285"/>
        <dbReference type="Rhea" id="RHEA-COMP:10286"/>
        <dbReference type="ChEBI" id="CHEBI:15378"/>
        <dbReference type="ChEBI" id="CHEBI:57856"/>
        <dbReference type="ChEBI" id="CHEBI:59789"/>
        <dbReference type="ChEBI" id="CHEBI:74495"/>
        <dbReference type="ChEBI" id="CHEBI:82748"/>
        <dbReference type="EC" id="2.1.1.198"/>
    </reaction>
</comment>
<dbReference type="Proteomes" id="UP000055060">
    <property type="component" value="Unassembled WGS sequence"/>
</dbReference>